<protein>
    <submittedName>
        <fullName evidence="15">TonB-dependent receptor</fullName>
    </submittedName>
</protein>
<evidence type="ECO:0000256" key="7">
    <source>
        <dbReference type="ARBA" id="ARBA00023136"/>
    </source>
</evidence>
<evidence type="ECO:0000256" key="6">
    <source>
        <dbReference type="ARBA" id="ARBA00023077"/>
    </source>
</evidence>
<gene>
    <name evidence="15" type="ORF">H8S08_01350</name>
</gene>
<keyword evidence="2 10" id="KW-0813">Transport</keyword>
<evidence type="ECO:0000259" key="14">
    <source>
        <dbReference type="Pfam" id="PF07715"/>
    </source>
</evidence>
<reference evidence="15 16" key="1">
    <citation type="submission" date="2020-08" db="EMBL/GenBank/DDBJ databases">
        <title>Genome public.</title>
        <authorList>
            <person name="Liu C."/>
            <person name="Sun Q."/>
        </authorList>
    </citation>
    <scope>NUCLEOTIDE SEQUENCE [LARGE SCALE GENOMIC DNA]</scope>
    <source>
        <strain evidence="15 16">New-7</strain>
    </source>
</reference>
<dbReference type="Gene3D" id="2.170.130.10">
    <property type="entry name" value="TonB-dependent receptor, plug domain"/>
    <property type="match status" value="1"/>
</dbReference>
<evidence type="ECO:0000256" key="8">
    <source>
        <dbReference type="ARBA" id="ARBA00023170"/>
    </source>
</evidence>
<dbReference type="PROSITE" id="PS52016">
    <property type="entry name" value="TONB_DEPENDENT_REC_3"/>
    <property type="match status" value="1"/>
</dbReference>
<evidence type="ECO:0000259" key="13">
    <source>
        <dbReference type="Pfam" id="PF00593"/>
    </source>
</evidence>
<keyword evidence="16" id="KW-1185">Reference proteome</keyword>
<organism evidence="15 16">
    <name type="scientific">Alistipes hominis</name>
    <dbReference type="NCBI Taxonomy" id="2763015"/>
    <lineage>
        <taxon>Bacteria</taxon>
        <taxon>Pseudomonadati</taxon>
        <taxon>Bacteroidota</taxon>
        <taxon>Bacteroidia</taxon>
        <taxon>Bacteroidales</taxon>
        <taxon>Rikenellaceae</taxon>
        <taxon>Alistipes</taxon>
    </lineage>
</organism>
<keyword evidence="6 11" id="KW-0798">TonB box</keyword>
<evidence type="ECO:0000256" key="9">
    <source>
        <dbReference type="ARBA" id="ARBA00023237"/>
    </source>
</evidence>
<dbReference type="InterPro" id="IPR012910">
    <property type="entry name" value="Plug_dom"/>
</dbReference>
<dbReference type="InterPro" id="IPR039426">
    <property type="entry name" value="TonB-dep_rcpt-like"/>
</dbReference>
<evidence type="ECO:0000256" key="10">
    <source>
        <dbReference type="PROSITE-ProRule" id="PRU01360"/>
    </source>
</evidence>
<dbReference type="InterPro" id="IPR036942">
    <property type="entry name" value="Beta-barrel_TonB_sf"/>
</dbReference>
<evidence type="ECO:0000256" key="11">
    <source>
        <dbReference type="RuleBase" id="RU003357"/>
    </source>
</evidence>
<evidence type="ECO:0000256" key="2">
    <source>
        <dbReference type="ARBA" id="ARBA00022448"/>
    </source>
</evidence>
<evidence type="ECO:0000313" key="15">
    <source>
        <dbReference type="EMBL" id="MBC5615666.1"/>
    </source>
</evidence>
<evidence type="ECO:0000313" key="16">
    <source>
        <dbReference type="Proteomes" id="UP000636891"/>
    </source>
</evidence>
<evidence type="ECO:0000256" key="4">
    <source>
        <dbReference type="ARBA" id="ARBA00022692"/>
    </source>
</evidence>
<dbReference type="Proteomes" id="UP000636891">
    <property type="component" value="Unassembled WGS sequence"/>
</dbReference>
<evidence type="ECO:0000256" key="5">
    <source>
        <dbReference type="ARBA" id="ARBA00022729"/>
    </source>
</evidence>
<comment type="caution">
    <text evidence="15">The sequence shown here is derived from an EMBL/GenBank/DDBJ whole genome shotgun (WGS) entry which is preliminary data.</text>
</comment>
<feature type="signal peptide" evidence="12">
    <location>
        <begin position="1"/>
        <end position="20"/>
    </location>
</feature>
<dbReference type="InterPro" id="IPR037066">
    <property type="entry name" value="Plug_dom_sf"/>
</dbReference>
<dbReference type="PANTHER" id="PTHR30069">
    <property type="entry name" value="TONB-DEPENDENT OUTER MEMBRANE RECEPTOR"/>
    <property type="match status" value="1"/>
</dbReference>
<evidence type="ECO:0000256" key="1">
    <source>
        <dbReference type="ARBA" id="ARBA00004571"/>
    </source>
</evidence>
<keyword evidence="5 12" id="KW-0732">Signal</keyword>
<accession>A0ABR7CJ23</accession>
<keyword evidence="9 10" id="KW-0998">Cell outer membrane</keyword>
<dbReference type="Pfam" id="PF07715">
    <property type="entry name" value="Plug"/>
    <property type="match status" value="1"/>
</dbReference>
<keyword evidence="7 10" id="KW-0472">Membrane</keyword>
<keyword evidence="3 10" id="KW-1134">Transmembrane beta strand</keyword>
<comment type="similarity">
    <text evidence="10 11">Belongs to the TonB-dependent receptor family.</text>
</comment>
<feature type="domain" description="TonB-dependent receptor plug" evidence="14">
    <location>
        <begin position="53"/>
        <end position="156"/>
    </location>
</feature>
<keyword evidence="8 15" id="KW-0675">Receptor</keyword>
<dbReference type="EMBL" id="JACOOK010000001">
    <property type="protein sequence ID" value="MBC5615666.1"/>
    <property type="molecule type" value="Genomic_DNA"/>
</dbReference>
<name>A0ABR7CJ23_9BACT</name>
<dbReference type="SUPFAM" id="SSF56935">
    <property type="entry name" value="Porins"/>
    <property type="match status" value="1"/>
</dbReference>
<feature type="domain" description="TonB-dependent receptor-like beta-barrel" evidence="13">
    <location>
        <begin position="315"/>
        <end position="728"/>
    </location>
</feature>
<evidence type="ECO:0000256" key="3">
    <source>
        <dbReference type="ARBA" id="ARBA00022452"/>
    </source>
</evidence>
<dbReference type="InterPro" id="IPR000531">
    <property type="entry name" value="Beta-barrel_TonB"/>
</dbReference>
<dbReference type="CDD" id="cd01347">
    <property type="entry name" value="ligand_gated_channel"/>
    <property type="match status" value="1"/>
</dbReference>
<feature type="chain" id="PRO_5045242755" evidence="12">
    <location>
        <begin position="21"/>
        <end position="760"/>
    </location>
</feature>
<sequence>MKRRILCLVLSVVAVSRGFAAETGKVSALPPDSLSYNMNEVVVTATRTPLMLKDTPIITRVITAKDIQRRGVATLQQALEGELAGVEFHQAGYGSSLSFQGLDARYVLFLVDGERIAGETYGNIDYARIPMDNIARIEIVRGASSVLYGSNAMGAVVNLITRMPVQKYEINASLRYGTPFQRNGGDSLAGSATPRDSRFYRDKLDLPNLKGDFSIGFNLGKFKSLTAFSYRSTDAYRLVGTKNEVRHYDSLNMMTPKMIPVLGPEGNVVGMRPQMDPATGMPVFVVGRTVRDTTVSVAPDKRGLSVSGWRDINVSQRFDYELSDKFRFQVTGSYFSKNRYDFNGSILDENPMSNNSKPWTYESYSGYNVKAQMEHSPNRNNKIYLSFMHDGYYRNLDSLSSATVPKQRHSYNIPRLLWTFQAGEYNRLTTGVEMVNERLRFDLNRDSLGFDAPESMTSGSLYVQDEILNGHALSFVAGVRGNYNNRFGWSVTPKLSAKYTVGHCSLRANYASGYRTPSLKEMYMEFTVPIPGQTTVIRGNDRLRPETNHYVSLAAEYNREGVNFSATAYKSFFRNKIDVRGHAEGVETILQYENINRSQFAGVEVMANVRLARGLFVRANYNYIYQTDDAPESSTQYIFPSPHTATFQADYGFMIRKCYIGLNAAVRYVGAKDYEDFMPVLDMTGSSMASMKYWTGTYTAHHDGYAVCDAVVNATFPQRVTLSVGVNNMFNRQPSIVNFNSDITSPRNMFVRISYAFGHD</sequence>
<keyword evidence="4 10" id="KW-0812">Transmembrane</keyword>
<dbReference type="Gene3D" id="2.40.170.20">
    <property type="entry name" value="TonB-dependent receptor, beta-barrel domain"/>
    <property type="match status" value="1"/>
</dbReference>
<evidence type="ECO:0000256" key="12">
    <source>
        <dbReference type="SAM" id="SignalP"/>
    </source>
</evidence>
<dbReference type="PANTHER" id="PTHR30069:SF29">
    <property type="entry name" value="HEMOGLOBIN AND HEMOGLOBIN-HAPTOGLOBIN-BINDING PROTEIN 1-RELATED"/>
    <property type="match status" value="1"/>
</dbReference>
<comment type="subcellular location">
    <subcellularLocation>
        <location evidence="1 10">Cell outer membrane</location>
        <topology evidence="1 10">Multi-pass membrane protein</topology>
    </subcellularLocation>
</comment>
<dbReference type="Pfam" id="PF00593">
    <property type="entry name" value="TonB_dep_Rec_b-barrel"/>
    <property type="match status" value="1"/>
</dbReference>
<proteinExistence type="inferred from homology"/>